<organism evidence="2 4">
    <name type="scientific">Medicago truncatula</name>
    <name type="common">Barrel medic</name>
    <name type="synonym">Medicago tribuloides</name>
    <dbReference type="NCBI Taxonomy" id="3880"/>
    <lineage>
        <taxon>Eukaryota</taxon>
        <taxon>Viridiplantae</taxon>
        <taxon>Streptophyta</taxon>
        <taxon>Embryophyta</taxon>
        <taxon>Tracheophyta</taxon>
        <taxon>Spermatophyta</taxon>
        <taxon>Magnoliopsida</taxon>
        <taxon>eudicotyledons</taxon>
        <taxon>Gunneridae</taxon>
        <taxon>Pentapetalae</taxon>
        <taxon>rosids</taxon>
        <taxon>fabids</taxon>
        <taxon>Fabales</taxon>
        <taxon>Fabaceae</taxon>
        <taxon>Papilionoideae</taxon>
        <taxon>50 kb inversion clade</taxon>
        <taxon>NPAAA clade</taxon>
        <taxon>Hologalegina</taxon>
        <taxon>IRL clade</taxon>
        <taxon>Trifolieae</taxon>
        <taxon>Medicago</taxon>
    </lineage>
</organism>
<dbReference type="AlphaFoldDB" id="A0A072TPU7"/>
<dbReference type="Proteomes" id="UP000002051">
    <property type="component" value="Unassembled WGS sequence"/>
</dbReference>
<dbReference type="InterPro" id="IPR001810">
    <property type="entry name" value="F-box_dom"/>
</dbReference>
<dbReference type="EnsemblPlants" id="KEH15605">
    <property type="protein sequence ID" value="KEH15605"/>
    <property type="gene ID" value="MTR_0743s0010"/>
</dbReference>
<reference evidence="2 4" key="1">
    <citation type="journal article" date="2011" name="Nature">
        <title>The Medicago genome provides insight into the evolution of rhizobial symbioses.</title>
        <authorList>
            <person name="Young N.D."/>
            <person name="Debelle F."/>
            <person name="Oldroyd G.E."/>
            <person name="Geurts R."/>
            <person name="Cannon S.B."/>
            <person name="Udvardi M.K."/>
            <person name="Benedito V.A."/>
            <person name="Mayer K.F."/>
            <person name="Gouzy J."/>
            <person name="Schoof H."/>
            <person name="Van de Peer Y."/>
            <person name="Proost S."/>
            <person name="Cook D.R."/>
            <person name="Meyers B.C."/>
            <person name="Spannagl M."/>
            <person name="Cheung F."/>
            <person name="De Mita S."/>
            <person name="Krishnakumar V."/>
            <person name="Gundlach H."/>
            <person name="Zhou S."/>
            <person name="Mudge J."/>
            <person name="Bharti A.K."/>
            <person name="Murray J.D."/>
            <person name="Naoumkina M.A."/>
            <person name="Rosen B."/>
            <person name="Silverstein K.A."/>
            <person name="Tang H."/>
            <person name="Rombauts S."/>
            <person name="Zhao P.X."/>
            <person name="Zhou P."/>
            <person name="Barbe V."/>
            <person name="Bardou P."/>
            <person name="Bechner M."/>
            <person name="Bellec A."/>
            <person name="Berger A."/>
            <person name="Berges H."/>
            <person name="Bidwell S."/>
            <person name="Bisseling T."/>
            <person name="Choisne N."/>
            <person name="Couloux A."/>
            <person name="Denny R."/>
            <person name="Deshpande S."/>
            <person name="Dai X."/>
            <person name="Doyle J.J."/>
            <person name="Dudez A.M."/>
            <person name="Farmer A.D."/>
            <person name="Fouteau S."/>
            <person name="Franken C."/>
            <person name="Gibelin C."/>
            <person name="Gish J."/>
            <person name="Goldstein S."/>
            <person name="Gonzalez A.J."/>
            <person name="Green P.J."/>
            <person name="Hallab A."/>
            <person name="Hartog M."/>
            <person name="Hua A."/>
            <person name="Humphray S.J."/>
            <person name="Jeong D.H."/>
            <person name="Jing Y."/>
            <person name="Jocker A."/>
            <person name="Kenton S.M."/>
            <person name="Kim D.J."/>
            <person name="Klee K."/>
            <person name="Lai H."/>
            <person name="Lang C."/>
            <person name="Lin S."/>
            <person name="Macmil S.L."/>
            <person name="Magdelenat G."/>
            <person name="Matthews L."/>
            <person name="McCorrison J."/>
            <person name="Monaghan E.L."/>
            <person name="Mun J.H."/>
            <person name="Najar F.Z."/>
            <person name="Nicholson C."/>
            <person name="Noirot C."/>
            <person name="O'Bleness M."/>
            <person name="Paule C.R."/>
            <person name="Poulain J."/>
            <person name="Prion F."/>
            <person name="Qin B."/>
            <person name="Qu C."/>
            <person name="Retzel E.F."/>
            <person name="Riddle C."/>
            <person name="Sallet E."/>
            <person name="Samain S."/>
            <person name="Samson N."/>
            <person name="Sanders I."/>
            <person name="Saurat O."/>
            <person name="Scarpelli C."/>
            <person name="Schiex T."/>
            <person name="Segurens B."/>
            <person name="Severin A.J."/>
            <person name="Sherrier D.J."/>
            <person name="Shi R."/>
            <person name="Sims S."/>
            <person name="Singer S.R."/>
            <person name="Sinharoy S."/>
            <person name="Sterck L."/>
            <person name="Viollet A."/>
            <person name="Wang B.B."/>
            <person name="Wang K."/>
            <person name="Wang M."/>
            <person name="Wang X."/>
            <person name="Warfsmann J."/>
            <person name="Weissenbach J."/>
            <person name="White D.D."/>
            <person name="White J.D."/>
            <person name="Wiley G.B."/>
            <person name="Wincker P."/>
            <person name="Xing Y."/>
            <person name="Yang L."/>
            <person name="Yao Z."/>
            <person name="Ying F."/>
            <person name="Zhai J."/>
            <person name="Zhou L."/>
            <person name="Zuber A."/>
            <person name="Denarie J."/>
            <person name="Dixon R.A."/>
            <person name="May G.D."/>
            <person name="Schwartz D.C."/>
            <person name="Rogers J."/>
            <person name="Quetier F."/>
            <person name="Town C.D."/>
            <person name="Roe B.A."/>
        </authorList>
    </citation>
    <scope>NUCLEOTIDE SEQUENCE [LARGE SCALE GENOMIC DNA]</scope>
    <source>
        <strain evidence="2">A17</strain>
        <strain evidence="3 4">cv. Jemalong A17</strain>
    </source>
</reference>
<dbReference type="SUPFAM" id="SSF81383">
    <property type="entry name" value="F-box domain"/>
    <property type="match status" value="1"/>
</dbReference>
<reference evidence="3" key="3">
    <citation type="submission" date="2015-06" db="UniProtKB">
        <authorList>
            <consortium name="EnsemblPlants"/>
        </authorList>
    </citation>
    <scope>IDENTIFICATION</scope>
    <source>
        <strain evidence="3">cv. Jemalong A17</strain>
    </source>
</reference>
<feature type="domain" description="F-box" evidence="1">
    <location>
        <begin position="17"/>
        <end position="52"/>
    </location>
</feature>
<evidence type="ECO:0000313" key="3">
    <source>
        <dbReference type="EnsemblPlants" id="KEH15605"/>
    </source>
</evidence>
<proteinExistence type="predicted"/>
<dbReference type="EMBL" id="KL403467">
    <property type="protein sequence ID" value="KEH15605.1"/>
    <property type="molecule type" value="Genomic_DNA"/>
</dbReference>
<dbReference type="HOGENOM" id="CLU_2691215_0_0_1"/>
<sequence length="74" mass="8843">MEMEKMVVMSDEKQEFINKLPNDVLTFILSKLHVDEAVRCNILSKRWLGLWKQAHHIEFNAKHMIKPMTQLLHK</sequence>
<accession>A0A072TPU7</accession>
<dbReference type="Pfam" id="PF00646">
    <property type="entry name" value="F-box"/>
    <property type="match status" value="1"/>
</dbReference>
<evidence type="ECO:0000313" key="4">
    <source>
        <dbReference type="Proteomes" id="UP000002051"/>
    </source>
</evidence>
<dbReference type="Gene3D" id="1.20.1280.50">
    <property type="match status" value="1"/>
</dbReference>
<feature type="non-terminal residue" evidence="2">
    <location>
        <position position="74"/>
    </location>
</feature>
<dbReference type="InterPro" id="IPR036047">
    <property type="entry name" value="F-box-like_dom_sf"/>
</dbReference>
<protein>
    <submittedName>
        <fullName evidence="2">F-box protein, putative</fullName>
    </submittedName>
</protein>
<reference evidence="2 4" key="2">
    <citation type="journal article" date="2014" name="BMC Genomics">
        <title>An improved genome release (version Mt4.0) for the model legume Medicago truncatula.</title>
        <authorList>
            <person name="Tang H."/>
            <person name="Krishnakumar V."/>
            <person name="Bidwell S."/>
            <person name="Rosen B."/>
            <person name="Chan A."/>
            <person name="Zhou S."/>
            <person name="Gentzbittel L."/>
            <person name="Childs K.L."/>
            <person name="Yandell M."/>
            <person name="Gundlach H."/>
            <person name="Mayer K.F."/>
            <person name="Schwartz D.C."/>
            <person name="Town C.D."/>
        </authorList>
    </citation>
    <scope>GENOME REANNOTATION</scope>
    <source>
        <strain evidence="2">A17</strain>
        <strain evidence="3 4">cv. Jemalong A17</strain>
    </source>
</reference>
<keyword evidence="4" id="KW-1185">Reference proteome</keyword>
<gene>
    <name evidence="2" type="ORF">MTR_0743s0010</name>
</gene>
<name>A0A072TPU7_MEDTR</name>
<evidence type="ECO:0000259" key="1">
    <source>
        <dbReference type="Pfam" id="PF00646"/>
    </source>
</evidence>
<evidence type="ECO:0000313" key="2">
    <source>
        <dbReference type="EMBL" id="KEH15605.1"/>
    </source>
</evidence>